<dbReference type="PANTHER" id="PTHR38465">
    <property type="entry name" value="HTH-TYPE TRANSCRIPTIONAL REGULATOR MJ1563-RELATED"/>
    <property type="match status" value="1"/>
</dbReference>
<dbReference type="RefSeq" id="WP_213411130.1">
    <property type="nucleotide sequence ID" value="NZ_BOVK01000015.1"/>
</dbReference>
<dbReference type="Pfam" id="PF01047">
    <property type="entry name" value="MarR"/>
    <property type="match status" value="1"/>
</dbReference>
<evidence type="ECO:0000256" key="3">
    <source>
        <dbReference type="ARBA" id="ARBA00023163"/>
    </source>
</evidence>
<dbReference type="GO" id="GO:0003677">
    <property type="term" value="F:DNA binding"/>
    <property type="evidence" value="ECO:0007669"/>
    <property type="project" value="UniProtKB-KW"/>
</dbReference>
<dbReference type="SUPFAM" id="SSF46785">
    <property type="entry name" value="Winged helix' DNA-binding domain"/>
    <property type="match status" value="1"/>
</dbReference>
<sequence>MPNSMERFLEKLQNRMAVDFEKDMFAPLAGRIMSQLIFATEPMSLTQLADNLSVSKAAVSVQVRILERMGLCYRLAKASDRKDYYAICEDFSSRIMNMVMEKTRNTVSRLEQLLSEFPDREEVEKEELAAYDIGKARLKEVLNMHSLFWERISDLDKVWEDMKHE</sequence>
<accession>A0A8J4H2Z4</accession>
<dbReference type="InterPro" id="IPR036388">
    <property type="entry name" value="WH-like_DNA-bd_sf"/>
</dbReference>
<evidence type="ECO:0000256" key="2">
    <source>
        <dbReference type="ARBA" id="ARBA00023125"/>
    </source>
</evidence>
<dbReference type="InterPro" id="IPR036390">
    <property type="entry name" value="WH_DNA-bd_sf"/>
</dbReference>
<evidence type="ECO:0000256" key="1">
    <source>
        <dbReference type="ARBA" id="ARBA00023015"/>
    </source>
</evidence>
<dbReference type="InterPro" id="IPR052362">
    <property type="entry name" value="HTH-GbsR_regulator"/>
</dbReference>
<evidence type="ECO:0000313" key="5">
    <source>
        <dbReference type="EMBL" id="GIQ68561.1"/>
    </source>
</evidence>
<reference evidence="5" key="1">
    <citation type="submission" date="2021-04" db="EMBL/GenBank/DDBJ databases">
        <title>Draft genome sequence of Xylanibacillus composti strain K13.</title>
        <authorList>
            <person name="Uke A."/>
            <person name="Chhe C."/>
            <person name="Baramee S."/>
            <person name="Kosugi A."/>
        </authorList>
    </citation>
    <scope>NUCLEOTIDE SEQUENCE</scope>
    <source>
        <strain evidence="5">K13</strain>
    </source>
</reference>
<evidence type="ECO:0000313" key="6">
    <source>
        <dbReference type="Proteomes" id="UP000677918"/>
    </source>
</evidence>
<dbReference type="GO" id="GO:0003700">
    <property type="term" value="F:DNA-binding transcription factor activity"/>
    <property type="evidence" value="ECO:0007669"/>
    <property type="project" value="InterPro"/>
</dbReference>
<keyword evidence="6" id="KW-1185">Reference proteome</keyword>
<dbReference type="InterPro" id="IPR000835">
    <property type="entry name" value="HTH_MarR-typ"/>
</dbReference>
<feature type="domain" description="HTH marR-type" evidence="4">
    <location>
        <begin position="37"/>
        <end position="82"/>
    </location>
</feature>
<dbReference type="EMBL" id="BOVK01000015">
    <property type="protein sequence ID" value="GIQ68561.1"/>
    <property type="molecule type" value="Genomic_DNA"/>
</dbReference>
<gene>
    <name evidence="5" type="ORF">XYCOK13_13850</name>
</gene>
<dbReference type="Gene3D" id="1.10.10.10">
    <property type="entry name" value="Winged helix-like DNA-binding domain superfamily/Winged helix DNA-binding domain"/>
    <property type="match status" value="1"/>
</dbReference>
<evidence type="ECO:0000259" key="4">
    <source>
        <dbReference type="Pfam" id="PF01047"/>
    </source>
</evidence>
<keyword evidence="1" id="KW-0805">Transcription regulation</keyword>
<dbReference type="AlphaFoldDB" id="A0A8J4H2Z4"/>
<protein>
    <recommendedName>
        <fullName evidence="4">HTH marR-type domain-containing protein</fullName>
    </recommendedName>
</protein>
<keyword evidence="2" id="KW-0238">DNA-binding</keyword>
<organism evidence="5 6">
    <name type="scientific">Xylanibacillus composti</name>
    <dbReference type="NCBI Taxonomy" id="1572762"/>
    <lineage>
        <taxon>Bacteria</taxon>
        <taxon>Bacillati</taxon>
        <taxon>Bacillota</taxon>
        <taxon>Bacilli</taxon>
        <taxon>Bacillales</taxon>
        <taxon>Paenibacillaceae</taxon>
        <taxon>Xylanibacillus</taxon>
    </lineage>
</organism>
<dbReference type="Proteomes" id="UP000677918">
    <property type="component" value="Unassembled WGS sequence"/>
</dbReference>
<dbReference type="PANTHER" id="PTHR38465:SF1">
    <property type="entry name" value="HTH-TYPE TRANSCRIPTIONAL REGULATOR MJ1563-RELATED"/>
    <property type="match status" value="1"/>
</dbReference>
<proteinExistence type="predicted"/>
<keyword evidence="3" id="KW-0804">Transcription</keyword>
<comment type="caution">
    <text evidence="5">The sequence shown here is derived from an EMBL/GenBank/DDBJ whole genome shotgun (WGS) entry which is preliminary data.</text>
</comment>
<name>A0A8J4H2Z4_9BACL</name>